<evidence type="ECO:0000313" key="7">
    <source>
        <dbReference type="Proteomes" id="UP000190423"/>
    </source>
</evidence>
<gene>
    <name evidence="6" type="ORF">SAMN02745149_00118</name>
</gene>
<feature type="transmembrane region" description="Helical" evidence="5">
    <location>
        <begin position="111"/>
        <end position="134"/>
    </location>
</feature>
<dbReference type="CDD" id="cd16914">
    <property type="entry name" value="EcfT"/>
    <property type="match status" value="1"/>
</dbReference>
<dbReference type="GO" id="GO:0005886">
    <property type="term" value="C:plasma membrane"/>
    <property type="evidence" value="ECO:0007669"/>
    <property type="project" value="UniProtKB-ARBA"/>
</dbReference>
<evidence type="ECO:0000256" key="2">
    <source>
        <dbReference type="ARBA" id="ARBA00022692"/>
    </source>
</evidence>
<dbReference type="Pfam" id="PF02361">
    <property type="entry name" value="CbiQ"/>
    <property type="match status" value="1"/>
</dbReference>
<reference evidence="6 7" key="1">
    <citation type="submission" date="2017-02" db="EMBL/GenBank/DDBJ databases">
        <authorList>
            <person name="Peterson S.W."/>
        </authorList>
    </citation>
    <scope>NUCLEOTIDE SEQUENCE [LARGE SCALE GENOMIC DNA]</scope>
    <source>
        <strain evidence="6 7">ATCC BAA-908</strain>
    </source>
</reference>
<feature type="transmembrane region" description="Helical" evidence="5">
    <location>
        <begin position="81"/>
        <end position="99"/>
    </location>
</feature>
<evidence type="ECO:0000256" key="5">
    <source>
        <dbReference type="SAM" id="Phobius"/>
    </source>
</evidence>
<feature type="transmembrane region" description="Helical" evidence="5">
    <location>
        <begin position="21"/>
        <end position="42"/>
    </location>
</feature>
<dbReference type="RefSeq" id="WP_078932039.1">
    <property type="nucleotide sequence ID" value="NZ_FUWG01000002.1"/>
</dbReference>
<accession>A0A1T4JHH5</accession>
<comment type="subcellular location">
    <subcellularLocation>
        <location evidence="1">Membrane</location>
        <topology evidence="1">Multi-pass membrane protein</topology>
    </subcellularLocation>
</comment>
<protein>
    <submittedName>
        <fullName evidence="6">Biotin transport system permease protein</fullName>
    </submittedName>
</protein>
<evidence type="ECO:0000256" key="1">
    <source>
        <dbReference type="ARBA" id="ARBA00004141"/>
    </source>
</evidence>
<proteinExistence type="predicted"/>
<name>A0A1T4JHH5_TREPO</name>
<dbReference type="GeneID" id="78315442"/>
<evidence type="ECO:0000256" key="3">
    <source>
        <dbReference type="ARBA" id="ARBA00022989"/>
    </source>
</evidence>
<dbReference type="InterPro" id="IPR003339">
    <property type="entry name" value="ABC/ECF_trnsptr_transmembrane"/>
</dbReference>
<evidence type="ECO:0000256" key="4">
    <source>
        <dbReference type="ARBA" id="ARBA00023136"/>
    </source>
</evidence>
<organism evidence="6 7">
    <name type="scientific">Treponema porcinum</name>
    <dbReference type="NCBI Taxonomy" id="261392"/>
    <lineage>
        <taxon>Bacteria</taxon>
        <taxon>Pseudomonadati</taxon>
        <taxon>Spirochaetota</taxon>
        <taxon>Spirochaetia</taxon>
        <taxon>Spirochaetales</taxon>
        <taxon>Treponemataceae</taxon>
        <taxon>Treponema</taxon>
    </lineage>
</organism>
<dbReference type="EMBL" id="FUWG01000002">
    <property type="protein sequence ID" value="SJZ29616.1"/>
    <property type="molecule type" value="Genomic_DNA"/>
</dbReference>
<dbReference type="Proteomes" id="UP000190423">
    <property type="component" value="Unassembled WGS sequence"/>
</dbReference>
<keyword evidence="2 5" id="KW-0812">Transmembrane</keyword>
<sequence length="249" mass="27397">MALAKTALFAYRRGNTSVHNLPALVKLVLLFALCIVTFYGGSPDDVPSVLSRPLIARMLTCLAISIILFFFAGCSWRSLKNLSFVLVLGAAVTIFRTLGIPGEPTDIQKEYIISVLPGVFLNLNGCAAGILYTVRFFITTFTAQTVFETTSSLEIKSAVETVQNAAAHIVPPLKKWNPALVISLAINFIPQIFDTWNSVHTAARARSNTGKKNLVQTMRITYQELQSLLSCLLFKAETTRKAILNRDIK</sequence>
<feature type="transmembrane region" description="Helical" evidence="5">
    <location>
        <begin position="54"/>
        <end position="74"/>
    </location>
</feature>
<keyword evidence="4 5" id="KW-0472">Membrane</keyword>
<evidence type="ECO:0000313" key="6">
    <source>
        <dbReference type="EMBL" id="SJZ29616.1"/>
    </source>
</evidence>
<dbReference type="STRING" id="261392.SAMN02745149_00118"/>
<keyword evidence="3 5" id="KW-1133">Transmembrane helix</keyword>
<dbReference type="AlphaFoldDB" id="A0A1T4JHH5"/>
<keyword evidence="7" id="KW-1185">Reference proteome</keyword>
<dbReference type="OrthoDB" id="361581at2"/>